<evidence type="ECO:0000256" key="4">
    <source>
        <dbReference type="ARBA" id="ARBA00022679"/>
    </source>
</evidence>
<dbReference type="PANTHER" id="PTHR44307">
    <property type="entry name" value="PHOSPHOETHANOLAMINE METHYLTRANSFERASE"/>
    <property type="match status" value="1"/>
</dbReference>
<dbReference type="RefSeq" id="XP_037167336.1">
    <property type="nucleotide sequence ID" value="XM_037306143.1"/>
</dbReference>
<proteinExistence type="predicted"/>
<dbReference type="CDD" id="cd02440">
    <property type="entry name" value="AdoMet_MTases"/>
    <property type="match status" value="1"/>
</dbReference>
<accession>A0A8H6G063</accession>
<dbReference type="Pfam" id="PF02353">
    <property type="entry name" value="CMAS"/>
    <property type="match status" value="1"/>
</dbReference>
<dbReference type="GO" id="GO:0000234">
    <property type="term" value="F:phosphoethanolamine N-methyltransferase activity"/>
    <property type="evidence" value="ECO:0007669"/>
    <property type="project" value="UniProtKB-EC"/>
</dbReference>
<protein>
    <recommendedName>
        <fullName evidence="5">phosphoethanolamine N-methyltransferase</fullName>
        <ecNumber evidence="5">2.1.1.103</ecNumber>
    </recommendedName>
</protein>
<evidence type="ECO:0000256" key="6">
    <source>
        <dbReference type="ARBA" id="ARBA00047619"/>
    </source>
</evidence>
<comment type="catalytic activity">
    <reaction evidence="7">
        <text>N-methylethanolamine phosphate + S-adenosyl-L-methionine = N,N-dimethylethanolamine phosphate + S-adenosyl-L-homocysteine + H(+)</text>
        <dbReference type="Rhea" id="RHEA:25321"/>
        <dbReference type="ChEBI" id="CHEBI:15378"/>
        <dbReference type="ChEBI" id="CHEBI:57781"/>
        <dbReference type="ChEBI" id="CHEBI:57856"/>
        <dbReference type="ChEBI" id="CHEBI:58641"/>
        <dbReference type="ChEBI" id="CHEBI:59789"/>
        <dbReference type="EC" id="2.1.1.103"/>
    </reaction>
    <physiologicalReaction direction="left-to-right" evidence="7">
        <dbReference type="Rhea" id="RHEA:25322"/>
    </physiologicalReaction>
</comment>
<dbReference type="Gene3D" id="3.40.50.150">
    <property type="entry name" value="Vaccinia Virus protein VP39"/>
    <property type="match status" value="1"/>
</dbReference>
<evidence type="ECO:0000256" key="7">
    <source>
        <dbReference type="ARBA" id="ARBA00047841"/>
    </source>
</evidence>
<evidence type="ECO:0000313" key="9">
    <source>
        <dbReference type="Proteomes" id="UP000578531"/>
    </source>
</evidence>
<organism evidence="8 9">
    <name type="scientific">Letharia columbiana</name>
    <dbReference type="NCBI Taxonomy" id="112416"/>
    <lineage>
        <taxon>Eukaryota</taxon>
        <taxon>Fungi</taxon>
        <taxon>Dikarya</taxon>
        <taxon>Ascomycota</taxon>
        <taxon>Pezizomycotina</taxon>
        <taxon>Lecanoromycetes</taxon>
        <taxon>OSLEUM clade</taxon>
        <taxon>Lecanoromycetidae</taxon>
        <taxon>Lecanorales</taxon>
        <taxon>Lecanorineae</taxon>
        <taxon>Parmeliaceae</taxon>
        <taxon>Letharia</taxon>
    </lineage>
</organism>
<dbReference type="GO" id="GO:0032259">
    <property type="term" value="P:methylation"/>
    <property type="evidence" value="ECO:0007669"/>
    <property type="project" value="UniProtKB-KW"/>
</dbReference>
<dbReference type="EMBL" id="JACCJC010000012">
    <property type="protein sequence ID" value="KAF6238018.1"/>
    <property type="molecule type" value="Genomic_DNA"/>
</dbReference>
<dbReference type="EC" id="2.1.1.103" evidence="5"/>
<reference evidence="8 9" key="1">
    <citation type="journal article" date="2020" name="Genomics">
        <title>Complete, high-quality genomes from long-read metagenomic sequencing of two wolf lichen thalli reveals enigmatic genome architecture.</title>
        <authorList>
            <person name="McKenzie S.K."/>
            <person name="Walston R.F."/>
            <person name="Allen J.L."/>
        </authorList>
    </citation>
    <scope>NUCLEOTIDE SEQUENCE [LARGE SCALE GENOMIC DNA]</scope>
    <source>
        <strain evidence="8">WasteWater2</strain>
    </source>
</reference>
<keyword evidence="3" id="KW-0489">Methyltransferase</keyword>
<evidence type="ECO:0000256" key="2">
    <source>
        <dbReference type="ARBA" id="ARBA00005189"/>
    </source>
</evidence>
<comment type="catalytic activity">
    <reaction evidence="6">
        <text>N,N-dimethylethanolamine phosphate + S-adenosyl-L-methionine = phosphocholine + S-adenosyl-L-homocysteine + H(+)</text>
        <dbReference type="Rhea" id="RHEA:25325"/>
        <dbReference type="ChEBI" id="CHEBI:15378"/>
        <dbReference type="ChEBI" id="CHEBI:57856"/>
        <dbReference type="ChEBI" id="CHEBI:58641"/>
        <dbReference type="ChEBI" id="CHEBI:59789"/>
        <dbReference type="ChEBI" id="CHEBI:295975"/>
        <dbReference type="EC" id="2.1.1.103"/>
    </reaction>
    <physiologicalReaction direction="left-to-right" evidence="6">
        <dbReference type="Rhea" id="RHEA:25326"/>
    </physiologicalReaction>
</comment>
<keyword evidence="4" id="KW-0808">Transferase</keyword>
<evidence type="ECO:0000256" key="1">
    <source>
        <dbReference type="ARBA" id="ARBA00004969"/>
    </source>
</evidence>
<sequence length="414" mass="45614">MPVGPSEEESPREIKDNETNPYISSIALYNLSRAHTLLASLAAKPKWTNADTSSVDCMHYDGDTALEHCASQLDLQPNQHVLDIGSGFSATGRFLASKYGAHVTGIELQRENHELAQRITVRNVDPRVVERVRSVNADFLRLTPESLVVVGSDGKPSSARFDHVVSLMCIMHIPESARSAVFRQAARFLKAGGKMYIEDLYDKSCQRDAVSHLTERELHQLREIVACPYLPSASRYVADVAAAGFDGVAFEDVSEKWTGLVRARTENYRGSEKPNADLQNFYDTIAEVFEGGSVGGEKLESDPSHIKNAYGQPPLHLEVHDNFPSPDMVRLLLHYSASPNQEQTGTTPWSKLLYVIQLVEPESKGGSGDWAELIDVMVGADANTDPNPFGREDATIATSKRFCTPSDVARCYDS</sequence>
<keyword evidence="9" id="KW-1185">Reference proteome</keyword>
<name>A0A8H6G063_9LECA</name>
<dbReference type="GeneID" id="59285884"/>
<evidence type="ECO:0000256" key="3">
    <source>
        <dbReference type="ARBA" id="ARBA00022603"/>
    </source>
</evidence>
<dbReference type="Proteomes" id="UP000578531">
    <property type="component" value="Unassembled WGS sequence"/>
</dbReference>
<dbReference type="PANTHER" id="PTHR44307:SF2">
    <property type="entry name" value="PHOSPHOETHANOLAMINE METHYLTRANSFERASE ISOFORM X1"/>
    <property type="match status" value="1"/>
</dbReference>
<dbReference type="InterPro" id="IPR029063">
    <property type="entry name" value="SAM-dependent_MTases_sf"/>
</dbReference>
<dbReference type="OrthoDB" id="506498at2759"/>
<gene>
    <name evidence="8" type="ORF">HO173_004219</name>
</gene>
<dbReference type="AlphaFoldDB" id="A0A8H6G063"/>
<evidence type="ECO:0000256" key="5">
    <source>
        <dbReference type="ARBA" id="ARBA00035674"/>
    </source>
</evidence>
<comment type="pathway">
    <text evidence="1">Phospholipid metabolism; phosphatidylcholine biosynthesis.</text>
</comment>
<comment type="caution">
    <text evidence="8">The sequence shown here is derived from an EMBL/GenBank/DDBJ whole genome shotgun (WGS) entry which is preliminary data.</text>
</comment>
<comment type="pathway">
    <text evidence="2">Lipid metabolism.</text>
</comment>
<evidence type="ECO:0000313" key="8">
    <source>
        <dbReference type="EMBL" id="KAF6238018.1"/>
    </source>
</evidence>
<dbReference type="SUPFAM" id="SSF53335">
    <property type="entry name" value="S-adenosyl-L-methionine-dependent methyltransferases"/>
    <property type="match status" value="1"/>
</dbReference>